<evidence type="ECO:0000256" key="1">
    <source>
        <dbReference type="ARBA" id="ARBA00004141"/>
    </source>
</evidence>
<feature type="transmembrane region" description="Helical" evidence="5">
    <location>
        <begin position="221"/>
        <end position="244"/>
    </location>
</feature>
<gene>
    <name evidence="7" type="ORF">ERS852491_03167</name>
</gene>
<accession>A0A174HIS9</accession>
<feature type="transmembrane region" description="Helical" evidence="5">
    <location>
        <begin position="350"/>
        <end position="368"/>
    </location>
</feature>
<evidence type="ECO:0000313" key="7">
    <source>
        <dbReference type="EMBL" id="CUO74814.1"/>
    </source>
</evidence>
<feature type="transmembrane region" description="Helical" evidence="5">
    <location>
        <begin position="177"/>
        <end position="200"/>
    </location>
</feature>
<feature type="transmembrane region" description="Helical" evidence="5">
    <location>
        <begin position="289"/>
        <end position="306"/>
    </location>
</feature>
<dbReference type="PANTHER" id="PTHR43027:SF2">
    <property type="entry name" value="TRANSPORT PERMEASE PROTEIN"/>
    <property type="match status" value="1"/>
</dbReference>
<dbReference type="PANTHER" id="PTHR43027">
    <property type="entry name" value="DOXORUBICIN RESISTANCE ABC TRANSPORTER PERMEASE PROTEIN DRRC-RELATED"/>
    <property type="match status" value="1"/>
</dbReference>
<keyword evidence="2 5" id="KW-0812">Transmembrane</keyword>
<feature type="domain" description="ABC-2 type transporter transmembrane" evidence="6">
    <location>
        <begin position="18"/>
        <end position="365"/>
    </location>
</feature>
<organism evidence="7 8">
    <name type="scientific">Faecalicatena contorta</name>
    <dbReference type="NCBI Taxonomy" id="39482"/>
    <lineage>
        <taxon>Bacteria</taxon>
        <taxon>Bacillati</taxon>
        <taxon>Bacillota</taxon>
        <taxon>Clostridia</taxon>
        <taxon>Lachnospirales</taxon>
        <taxon>Lachnospiraceae</taxon>
        <taxon>Faecalicatena</taxon>
    </lineage>
</organism>
<dbReference type="EMBL" id="CYZU01000032">
    <property type="protein sequence ID" value="CUO74814.1"/>
    <property type="molecule type" value="Genomic_DNA"/>
</dbReference>
<dbReference type="OrthoDB" id="9771731at2"/>
<keyword evidence="4 5" id="KW-0472">Membrane</keyword>
<evidence type="ECO:0000256" key="3">
    <source>
        <dbReference type="ARBA" id="ARBA00022989"/>
    </source>
</evidence>
<dbReference type="InterPro" id="IPR052902">
    <property type="entry name" value="ABC-2_transporter"/>
</dbReference>
<dbReference type="GO" id="GO:0140359">
    <property type="term" value="F:ABC-type transporter activity"/>
    <property type="evidence" value="ECO:0007669"/>
    <property type="project" value="InterPro"/>
</dbReference>
<dbReference type="GO" id="GO:0016020">
    <property type="term" value="C:membrane"/>
    <property type="evidence" value="ECO:0007669"/>
    <property type="project" value="UniProtKB-SubCell"/>
</dbReference>
<name>A0A174HIS9_9FIRM</name>
<dbReference type="RefSeq" id="WP_055154138.1">
    <property type="nucleotide sequence ID" value="NZ_CYZU01000032.1"/>
</dbReference>
<reference evidence="7 8" key="1">
    <citation type="submission" date="2015-09" db="EMBL/GenBank/DDBJ databases">
        <authorList>
            <consortium name="Pathogen Informatics"/>
        </authorList>
    </citation>
    <scope>NUCLEOTIDE SEQUENCE [LARGE SCALE GENOMIC DNA]</scope>
    <source>
        <strain evidence="7 8">2789STDY5834876</strain>
    </source>
</reference>
<dbReference type="Pfam" id="PF12698">
    <property type="entry name" value="ABC2_membrane_3"/>
    <property type="match status" value="1"/>
</dbReference>
<protein>
    <submittedName>
        <fullName evidence="7">ABC-2 family transporter protein</fullName>
    </submittedName>
</protein>
<dbReference type="InterPro" id="IPR013525">
    <property type="entry name" value="ABC2_TM"/>
</dbReference>
<evidence type="ECO:0000259" key="6">
    <source>
        <dbReference type="Pfam" id="PF12698"/>
    </source>
</evidence>
<evidence type="ECO:0000256" key="2">
    <source>
        <dbReference type="ARBA" id="ARBA00022692"/>
    </source>
</evidence>
<comment type="subcellular location">
    <subcellularLocation>
        <location evidence="1">Membrane</location>
        <topology evidence="1">Multi-pass membrane protein</topology>
    </subcellularLocation>
</comment>
<proteinExistence type="predicted"/>
<feature type="transmembrane region" description="Helical" evidence="5">
    <location>
        <begin position="20"/>
        <end position="37"/>
    </location>
</feature>
<dbReference type="Proteomes" id="UP000095544">
    <property type="component" value="Unassembled WGS sequence"/>
</dbReference>
<sequence>MLHLMKYDVKVKLHNFNMLFWPFFFPLLLATFFYFAFGKIDEADFETVPAAVVEEKGQAADQEFLGFLDMMEQDDSKLIHIETMDEKKALHALKGKEISGIFYVGETPALTVGGVGMGESILQSLLESYLDGKQTMMTIAAEHPEGIRNAAAQMSDYQEMVKQVSLGGKTTDGNSQFFYALIAMGCLYGCFIGFGSALTLQANLTALASRRCVTPTHKLKLILSEMLTSFGMHFMNIIILLLYLRYGLQLEFRGEMPQMLIVSFIGCLIGVSMGIFISSISKFGEGIKIGILLGISMVCSFLAGLMNSEMKYTVERYCPIINRINPAALISDAFYCINVYDDPVRFRRSLLILTFMSVVLILGSFLAVRRERYDSI</sequence>
<dbReference type="STRING" id="39482.ERS852491_03167"/>
<evidence type="ECO:0000313" key="8">
    <source>
        <dbReference type="Proteomes" id="UP000095544"/>
    </source>
</evidence>
<evidence type="ECO:0000256" key="4">
    <source>
        <dbReference type="ARBA" id="ARBA00023136"/>
    </source>
</evidence>
<feature type="transmembrane region" description="Helical" evidence="5">
    <location>
        <begin position="256"/>
        <end position="277"/>
    </location>
</feature>
<keyword evidence="3 5" id="KW-1133">Transmembrane helix</keyword>
<dbReference type="AlphaFoldDB" id="A0A174HIS9"/>
<evidence type="ECO:0000256" key="5">
    <source>
        <dbReference type="SAM" id="Phobius"/>
    </source>
</evidence>